<dbReference type="EC" id="3.5.1.28" evidence="2"/>
<feature type="region of interest" description="Disordered" evidence="4">
    <location>
        <begin position="75"/>
        <end position="117"/>
    </location>
</feature>
<dbReference type="KEGG" id="gtl:EP073_13400"/>
<dbReference type="PANTHER" id="PTHR30404:SF0">
    <property type="entry name" value="N-ACETYLMURAMOYL-L-ALANINE AMIDASE AMIC"/>
    <property type="match status" value="1"/>
</dbReference>
<sequence length="518" mass="57474">MLKTIRNLNLLAINYNTRLASLAYIQLADIYIASRDYSSARFTLNKMLIKFPKSEDTPAAKKKLEQINDLIAAAERKERSLTPPPAPRALASLPEENLPPAVPELKPDPASAANAAEPAVKSTDSFYADQVASDIKTGENYYGVKAGGTSDKVVKSIRHFAASDYTRVVIDLNKPTEFMKHWLRENPEFNKPPRLFIDLQTDSIDSSIPKEIDIKDGLLRSVRWAPNRPGVTRIVLDSDNVKDFTVFAMSNPDRIVIDVSNQGIDNKQPETLKTAERNITNDRDLSKATLASVFGLKVRRIVIDAGHGGKDPGASYYGLKEKDIVLDIALELEKLFKQNTDLDVHLTRRTDVFIPLEERTAIANRLKADIFVSVHVNASRNKNSSGLETFVLNVTKDQSALEVAAAENMATEKSMSDLQGILKDIMLNSKLEESLLLAAKAQESLTQSVYGTANHRNNRGVKQAPFYVLVGAKMPSILVEAGFVSNRVEADMLKSNAHRKKIAYGIFQGLQNYIELHK</sequence>
<dbReference type="OrthoDB" id="9763643at2"/>
<comment type="catalytic activity">
    <reaction evidence="1">
        <text>Hydrolyzes the link between N-acetylmuramoyl residues and L-amino acid residues in certain cell-wall glycopeptides.</text>
        <dbReference type="EC" id="3.5.1.28"/>
    </reaction>
</comment>
<protein>
    <recommendedName>
        <fullName evidence="2">N-acetylmuramoyl-L-alanine amidase</fullName>
        <ecNumber evidence="2">3.5.1.28</ecNumber>
    </recommendedName>
</protein>
<evidence type="ECO:0000259" key="5">
    <source>
        <dbReference type="SMART" id="SM00646"/>
    </source>
</evidence>
<dbReference type="InterPro" id="IPR050695">
    <property type="entry name" value="N-acetylmuramoyl_amidase_3"/>
</dbReference>
<dbReference type="AlphaFoldDB" id="A0A410K284"/>
<feature type="compositionally biased region" description="Low complexity" evidence="4">
    <location>
        <begin position="108"/>
        <end position="117"/>
    </location>
</feature>
<gene>
    <name evidence="6" type="ORF">EP073_13400</name>
</gene>
<reference evidence="6 7" key="1">
    <citation type="submission" date="2019-01" db="EMBL/GenBank/DDBJ databases">
        <title>Geovibrio thiophilus DSM 11263, complete genome.</title>
        <authorList>
            <person name="Spring S."/>
            <person name="Bunk B."/>
            <person name="Sproer C."/>
        </authorList>
    </citation>
    <scope>NUCLEOTIDE SEQUENCE [LARGE SCALE GENOMIC DNA]</scope>
    <source>
        <strain evidence="6 7">DSM 11263</strain>
    </source>
</reference>
<evidence type="ECO:0000256" key="3">
    <source>
        <dbReference type="ARBA" id="ARBA00022801"/>
    </source>
</evidence>
<dbReference type="Gene3D" id="3.40.630.40">
    <property type="entry name" value="Zn-dependent exopeptidases"/>
    <property type="match status" value="1"/>
</dbReference>
<dbReference type="Gene3D" id="1.25.40.10">
    <property type="entry name" value="Tetratricopeptide repeat domain"/>
    <property type="match status" value="1"/>
</dbReference>
<dbReference type="PANTHER" id="PTHR30404">
    <property type="entry name" value="N-ACETYLMURAMOYL-L-ALANINE AMIDASE"/>
    <property type="match status" value="1"/>
</dbReference>
<dbReference type="Proteomes" id="UP000287502">
    <property type="component" value="Chromosome"/>
</dbReference>
<organism evidence="6 7">
    <name type="scientific">Geovibrio thiophilus</name>
    <dbReference type="NCBI Taxonomy" id="139438"/>
    <lineage>
        <taxon>Bacteria</taxon>
        <taxon>Pseudomonadati</taxon>
        <taxon>Deferribacterota</taxon>
        <taxon>Deferribacteres</taxon>
        <taxon>Deferribacterales</taxon>
        <taxon>Geovibrionaceae</taxon>
        <taxon>Geovibrio</taxon>
    </lineage>
</organism>
<dbReference type="Pfam" id="PF11741">
    <property type="entry name" value="AMIN"/>
    <property type="match status" value="1"/>
</dbReference>
<dbReference type="Pfam" id="PF01520">
    <property type="entry name" value="Amidase_3"/>
    <property type="match status" value="1"/>
</dbReference>
<evidence type="ECO:0000256" key="2">
    <source>
        <dbReference type="ARBA" id="ARBA00011901"/>
    </source>
</evidence>
<evidence type="ECO:0000256" key="4">
    <source>
        <dbReference type="SAM" id="MobiDB-lite"/>
    </source>
</evidence>
<dbReference type="GO" id="GO:0008745">
    <property type="term" value="F:N-acetylmuramoyl-L-alanine amidase activity"/>
    <property type="evidence" value="ECO:0007669"/>
    <property type="project" value="UniProtKB-EC"/>
</dbReference>
<dbReference type="CDD" id="cd02696">
    <property type="entry name" value="MurNAc-LAA"/>
    <property type="match status" value="1"/>
</dbReference>
<dbReference type="InterPro" id="IPR002508">
    <property type="entry name" value="MurNAc-LAA_cat"/>
</dbReference>
<dbReference type="EMBL" id="CP035108">
    <property type="protein sequence ID" value="QAR34524.1"/>
    <property type="molecule type" value="Genomic_DNA"/>
</dbReference>
<proteinExistence type="predicted"/>
<accession>A0A410K284</accession>
<dbReference type="Gene3D" id="2.60.40.3500">
    <property type="match status" value="1"/>
</dbReference>
<dbReference type="InterPro" id="IPR021731">
    <property type="entry name" value="AMIN_dom"/>
</dbReference>
<name>A0A410K284_9BACT</name>
<dbReference type="InterPro" id="IPR011990">
    <property type="entry name" value="TPR-like_helical_dom_sf"/>
</dbReference>
<dbReference type="SMART" id="SM00646">
    <property type="entry name" value="Ami_3"/>
    <property type="match status" value="1"/>
</dbReference>
<dbReference type="GO" id="GO:0030288">
    <property type="term" value="C:outer membrane-bounded periplasmic space"/>
    <property type="evidence" value="ECO:0007669"/>
    <property type="project" value="TreeGrafter"/>
</dbReference>
<keyword evidence="7" id="KW-1185">Reference proteome</keyword>
<evidence type="ECO:0000313" key="7">
    <source>
        <dbReference type="Proteomes" id="UP000287502"/>
    </source>
</evidence>
<evidence type="ECO:0000313" key="6">
    <source>
        <dbReference type="EMBL" id="QAR34524.1"/>
    </source>
</evidence>
<dbReference type="GO" id="GO:0009253">
    <property type="term" value="P:peptidoglycan catabolic process"/>
    <property type="evidence" value="ECO:0007669"/>
    <property type="project" value="InterPro"/>
</dbReference>
<feature type="domain" description="MurNAc-LAA" evidence="5">
    <location>
        <begin position="360"/>
        <end position="511"/>
    </location>
</feature>
<evidence type="ECO:0000256" key="1">
    <source>
        <dbReference type="ARBA" id="ARBA00001561"/>
    </source>
</evidence>
<dbReference type="SUPFAM" id="SSF53187">
    <property type="entry name" value="Zn-dependent exopeptidases"/>
    <property type="match status" value="1"/>
</dbReference>
<dbReference type="FunFam" id="3.40.630.40:FF:000005">
    <property type="entry name" value="N-acetylmuramoyl-L-alanine amidase (AmiA)"/>
    <property type="match status" value="1"/>
</dbReference>
<keyword evidence="3" id="KW-0378">Hydrolase</keyword>